<keyword evidence="2" id="KW-1185">Reference proteome</keyword>
<comment type="caution">
    <text evidence="1">The sequence shown here is derived from an EMBL/GenBank/DDBJ whole genome shotgun (WGS) entry which is preliminary data.</text>
</comment>
<evidence type="ECO:0000313" key="1">
    <source>
        <dbReference type="EMBL" id="KAI8534879.1"/>
    </source>
</evidence>
<sequence length="131" mass="14185">MELWDYQEWIPAVQQKDEALTLSNSIPATIFNLSSVADLHASYNDIEGSLPMDLGTSLPKLQALAVGYNRFTGSIPGSLANVSSLVNIFVPGNQFTGKLLVFGQMPSLHRTVVSLDHLGNRKVTTGISSPR</sequence>
<dbReference type="EMBL" id="CM046397">
    <property type="protein sequence ID" value="KAI8534879.1"/>
    <property type="molecule type" value="Genomic_DNA"/>
</dbReference>
<name>A0ACC0M2R3_RHOML</name>
<organism evidence="1 2">
    <name type="scientific">Rhododendron molle</name>
    <name type="common">Chinese azalea</name>
    <name type="synonym">Azalea mollis</name>
    <dbReference type="NCBI Taxonomy" id="49168"/>
    <lineage>
        <taxon>Eukaryota</taxon>
        <taxon>Viridiplantae</taxon>
        <taxon>Streptophyta</taxon>
        <taxon>Embryophyta</taxon>
        <taxon>Tracheophyta</taxon>
        <taxon>Spermatophyta</taxon>
        <taxon>Magnoliopsida</taxon>
        <taxon>eudicotyledons</taxon>
        <taxon>Gunneridae</taxon>
        <taxon>Pentapetalae</taxon>
        <taxon>asterids</taxon>
        <taxon>Ericales</taxon>
        <taxon>Ericaceae</taxon>
        <taxon>Ericoideae</taxon>
        <taxon>Rhodoreae</taxon>
        <taxon>Rhododendron</taxon>
    </lineage>
</organism>
<gene>
    <name evidence="1" type="ORF">RHMOL_Rhmol10G0131100</name>
</gene>
<proteinExistence type="predicted"/>
<evidence type="ECO:0000313" key="2">
    <source>
        <dbReference type="Proteomes" id="UP001062846"/>
    </source>
</evidence>
<protein>
    <submittedName>
        <fullName evidence="1">Uncharacterized protein</fullName>
    </submittedName>
</protein>
<reference evidence="1" key="1">
    <citation type="submission" date="2022-02" db="EMBL/GenBank/DDBJ databases">
        <title>Plant Genome Project.</title>
        <authorList>
            <person name="Zhang R.-G."/>
        </authorList>
    </citation>
    <scope>NUCLEOTIDE SEQUENCE</scope>
    <source>
        <strain evidence="1">AT1</strain>
    </source>
</reference>
<accession>A0ACC0M2R3</accession>
<dbReference type="Proteomes" id="UP001062846">
    <property type="component" value="Chromosome 10"/>
</dbReference>